<evidence type="ECO:0000259" key="12">
    <source>
        <dbReference type="Pfam" id="PF02767"/>
    </source>
</evidence>
<evidence type="ECO:0000256" key="10">
    <source>
        <dbReference type="PIRNR" id="PIRNR000804"/>
    </source>
</evidence>
<dbReference type="Pfam" id="PF02768">
    <property type="entry name" value="DNA_pol3_beta_3"/>
    <property type="match status" value="1"/>
</dbReference>
<proteinExistence type="inferred from homology"/>
<evidence type="ECO:0000259" key="13">
    <source>
        <dbReference type="Pfam" id="PF02768"/>
    </source>
</evidence>
<evidence type="ECO:0000256" key="7">
    <source>
        <dbReference type="ARBA" id="ARBA00022705"/>
    </source>
</evidence>
<evidence type="ECO:0000256" key="4">
    <source>
        <dbReference type="ARBA" id="ARBA00022490"/>
    </source>
</evidence>
<feature type="domain" description="DNA polymerase III beta sliding clamp C-terminal" evidence="13">
    <location>
        <begin position="251"/>
        <end position="374"/>
    </location>
</feature>
<dbReference type="Gene3D" id="3.10.150.10">
    <property type="entry name" value="DNA Polymerase III, subunit A, domain 2"/>
    <property type="match status" value="1"/>
</dbReference>
<accession>A0AAW9G2K1</accession>
<dbReference type="Gene3D" id="3.70.10.10">
    <property type="match status" value="1"/>
</dbReference>
<dbReference type="InterPro" id="IPR022634">
    <property type="entry name" value="DNA_polIII_beta_N"/>
</dbReference>
<sequence>MEFIVNHKQFTQALSEVNKAISTKSLIPILSGIKITADQSGITLIASNSNIFIEKFIPVLIEDEKIATILKAGTIVVPAKYFIEIIKKMPSDIAIKSKNEQIIKIQSEEITLSLNGFPADEFPNVPLIDNHAEIKVETEQLIEVFKQTVFAVAKNESRPVLTGVHIELSNNKFICAATDSHRLAIRETRLSSDVKANCIVPSATINELLKLMNSNSEFVYIYLSESHIIFTFGTTTLYSRLIEGKYPNISNLIPNDFKTIINLDRKKILQGVDRSSLLASEWANNNVNLEIINESTIKISSNASQIGQISETQQIDAIQGEKQLNISFDGRFMVDALRAIKEETITLSFGGSMRPILIEAGEQSATVHLISPVRAY</sequence>
<keyword evidence="8 10" id="KW-0239">DNA-directed DNA polymerase</keyword>
<keyword evidence="7 10" id="KW-0235">DNA replication</keyword>
<dbReference type="EMBL" id="JAXCMD010000001">
    <property type="protein sequence ID" value="MDY0849394.1"/>
    <property type="molecule type" value="Genomic_DNA"/>
</dbReference>
<comment type="subcellular location">
    <subcellularLocation>
        <location evidence="1 10">Cytoplasm</location>
    </subcellularLocation>
</comment>
<dbReference type="SUPFAM" id="SSF55979">
    <property type="entry name" value="DNA clamp"/>
    <property type="match status" value="3"/>
</dbReference>
<organism evidence="14 15">
    <name type="scientific">Bacillus thuringiensis</name>
    <dbReference type="NCBI Taxonomy" id="1428"/>
    <lineage>
        <taxon>Bacteria</taxon>
        <taxon>Bacillati</taxon>
        <taxon>Bacillota</taxon>
        <taxon>Bacilli</taxon>
        <taxon>Bacillales</taxon>
        <taxon>Bacillaceae</taxon>
        <taxon>Bacillus</taxon>
        <taxon>Bacillus cereus group</taxon>
    </lineage>
</organism>
<dbReference type="GO" id="GO:0006271">
    <property type="term" value="P:DNA strand elongation involved in DNA replication"/>
    <property type="evidence" value="ECO:0007669"/>
    <property type="project" value="TreeGrafter"/>
</dbReference>
<protein>
    <recommendedName>
        <fullName evidence="3 10">Beta sliding clamp</fullName>
    </recommendedName>
</protein>
<comment type="caution">
    <text evidence="14">The sequence shown here is derived from an EMBL/GenBank/DDBJ whole genome shotgun (WGS) entry which is preliminary data.</text>
</comment>
<dbReference type="InterPro" id="IPR022637">
    <property type="entry name" value="DNA_polIII_beta_cen"/>
</dbReference>
<dbReference type="RefSeq" id="WP_221839710.1">
    <property type="nucleotide sequence ID" value="NZ_JAXCMD010000001.1"/>
</dbReference>
<dbReference type="GO" id="GO:0008408">
    <property type="term" value="F:3'-5' exonuclease activity"/>
    <property type="evidence" value="ECO:0007669"/>
    <property type="project" value="InterPro"/>
</dbReference>
<dbReference type="GO" id="GO:0003887">
    <property type="term" value="F:DNA-directed DNA polymerase activity"/>
    <property type="evidence" value="ECO:0007669"/>
    <property type="project" value="UniProtKB-UniRule"/>
</dbReference>
<keyword evidence="6 10" id="KW-0548">Nucleotidyltransferase</keyword>
<evidence type="ECO:0000256" key="3">
    <source>
        <dbReference type="ARBA" id="ARBA00021035"/>
    </source>
</evidence>
<evidence type="ECO:0000256" key="6">
    <source>
        <dbReference type="ARBA" id="ARBA00022695"/>
    </source>
</evidence>
<dbReference type="SMART" id="SM00480">
    <property type="entry name" value="POL3Bc"/>
    <property type="match status" value="1"/>
</dbReference>
<evidence type="ECO:0000256" key="5">
    <source>
        <dbReference type="ARBA" id="ARBA00022679"/>
    </source>
</evidence>
<keyword evidence="5 10" id="KW-0808">Transferase</keyword>
<comment type="similarity">
    <text evidence="2 10">Belongs to the beta sliding clamp family.</text>
</comment>
<keyword evidence="4 10" id="KW-0963">Cytoplasm</keyword>
<feature type="domain" description="DNA polymerase III beta sliding clamp N-terminal" evidence="11">
    <location>
        <begin position="1"/>
        <end position="126"/>
    </location>
</feature>
<dbReference type="InterPro" id="IPR022635">
    <property type="entry name" value="DNA_polIII_beta_C"/>
</dbReference>
<dbReference type="PANTHER" id="PTHR30478">
    <property type="entry name" value="DNA POLYMERASE III SUBUNIT BETA"/>
    <property type="match status" value="1"/>
</dbReference>
<evidence type="ECO:0000256" key="8">
    <source>
        <dbReference type="ARBA" id="ARBA00022932"/>
    </source>
</evidence>
<keyword evidence="9" id="KW-0238">DNA-binding</keyword>
<dbReference type="InterPro" id="IPR046938">
    <property type="entry name" value="DNA_clamp_sf"/>
</dbReference>
<evidence type="ECO:0000256" key="2">
    <source>
        <dbReference type="ARBA" id="ARBA00010752"/>
    </source>
</evidence>
<name>A0AAW9G2K1_BACTU</name>
<feature type="domain" description="DNA polymerase III beta sliding clamp central" evidence="12">
    <location>
        <begin position="136"/>
        <end position="248"/>
    </location>
</feature>
<dbReference type="PANTHER" id="PTHR30478:SF0">
    <property type="entry name" value="BETA SLIDING CLAMP"/>
    <property type="match status" value="1"/>
</dbReference>
<dbReference type="CDD" id="cd00140">
    <property type="entry name" value="beta_clamp"/>
    <property type="match status" value="1"/>
</dbReference>
<evidence type="ECO:0000259" key="11">
    <source>
        <dbReference type="Pfam" id="PF00712"/>
    </source>
</evidence>
<evidence type="ECO:0000256" key="9">
    <source>
        <dbReference type="ARBA" id="ARBA00023125"/>
    </source>
</evidence>
<comment type="function">
    <text evidence="10">Confers DNA tethering and processivity to DNA polymerases and other proteins. Acts as a clamp, forming a ring around DNA (a reaction catalyzed by the clamp-loading complex) which diffuses in an ATP-independent manner freely and bidirectionally along dsDNA. Initially characterized for its ability to contact the catalytic subunit of DNA polymerase III (Pol III), a complex, multichain enzyme responsible for most of the replicative synthesis in bacteria; Pol III exhibits 3'-5' exonuclease proofreading activity. The beta chain is required for initiation of replication as well as for processivity of DNA replication.</text>
</comment>
<dbReference type="PIRSF" id="PIRSF000804">
    <property type="entry name" value="DNA_pol_III_b"/>
    <property type="match status" value="1"/>
</dbReference>
<dbReference type="Proteomes" id="UP001274571">
    <property type="component" value="Unassembled WGS sequence"/>
</dbReference>
<reference evidence="14" key="1">
    <citation type="submission" date="2023-11" db="EMBL/GenBank/DDBJ databases">
        <title>Genome Sequence of Bacillus thuringiensis stain BLB 30AF.</title>
        <authorList>
            <person name="Farhat A."/>
        </authorList>
    </citation>
    <scope>NUCLEOTIDE SEQUENCE</scope>
    <source>
        <strain evidence="14">BLB30AF</strain>
    </source>
</reference>
<evidence type="ECO:0000313" key="14">
    <source>
        <dbReference type="EMBL" id="MDY0849394.1"/>
    </source>
</evidence>
<evidence type="ECO:0000256" key="1">
    <source>
        <dbReference type="ARBA" id="ARBA00004496"/>
    </source>
</evidence>
<evidence type="ECO:0000313" key="15">
    <source>
        <dbReference type="Proteomes" id="UP001274571"/>
    </source>
</evidence>
<dbReference type="Pfam" id="PF02767">
    <property type="entry name" value="DNA_pol3_beta_2"/>
    <property type="match status" value="1"/>
</dbReference>
<dbReference type="GO" id="GO:0003677">
    <property type="term" value="F:DNA binding"/>
    <property type="evidence" value="ECO:0007669"/>
    <property type="project" value="UniProtKB-UniRule"/>
</dbReference>
<dbReference type="GO" id="GO:0005737">
    <property type="term" value="C:cytoplasm"/>
    <property type="evidence" value="ECO:0007669"/>
    <property type="project" value="UniProtKB-SubCell"/>
</dbReference>
<comment type="subunit">
    <text evidence="10">Forms a ring-shaped head-to-tail homodimer around DNA.</text>
</comment>
<dbReference type="NCBIfam" id="TIGR00663">
    <property type="entry name" value="dnan"/>
    <property type="match status" value="1"/>
</dbReference>
<dbReference type="Pfam" id="PF00712">
    <property type="entry name" value="DNA_pol3_beta"/>
    <property type="match status" value="1"/>
</dbReference>
<gene>
    <name evidence="14" type="primary">dnaN</name>
    <name evidence="14" type="ORF">SOH20_00365</name>
</gene>
<dbReference type="GO" id="GO:0009360">
    <property type="term" value="C:DNA polymerase III complex"/>
    <property type="evidence" value="ECO:0007669"/>
    <property type="project" value="InterPro"/>
</dbReference>
<dbReference type="AlphaFoldDB" id="A0AAW9G2K1"/>
<dbReference type="InterPro" id="IPR001001">
    <property type="entry name" value="DNA_polIII_beta"/>
</dbReference>